<gene>
    <name evidence="1" type="ORF">VM95_33170</name>
</gene>
<dbReference type="EMBL" id="JZKH01000109">
    <property type="protein sequence ID" value="KJS58465.1"/>
    <property type="molecule type" value="Genomic_DNA"/>
</dbReference>
<protein>
    <submittedName>
        <fullName evidence="1">Uncharacterized protein</fullName>
    </submittedName>
</protein>
<name>A0A0F2T830_STRR3</name>
<dbReference type="RefSeq" id="WP_045703972.1">
    <property type="nucleotide sequence ID" value="NZ_JZKH01000109.1"/>
</dbReference>
<reference evidence="1 2" key="1">
    <citation type="submission" date="2015-02" db="EMBL/GenBank/DDBJ databases">
        <authorList>
            <person name="Ju K.-S."/>
            <person name="Doroghazi J.R."/>
            <person name="Metcalf W."/>
        </authorList>
    </citation>
    <scope>NUCLEOTIDE SEQUENCE [LARGE SCALE GENOMIC DNA]</scope>
    <source>
        <strain evidence="1 2">ATCC 31215</strain>
    </source>
</reference>
<accession>A0A0F2T830</accession>
<dbReference type="PATRIC" id="fig|359131.3.peg.787"/>
<organism evidence="1 2">
    <name type="scientific">Streptomyces rubellomurinus (strain ATCC 31215)</name>
    <dbReference type="NCBI Taxonomy" id="359131"/>
    <lineage>
        <taxon>Bacteria</taxon>
        <taxon>Bacillati</taxon>
        <taxon>Actinomycetota</taxon>
        <taxon>Actinomycetes</taxon>
        <taxon>Kitasatosporales</taxon>
        <taxon>Streptomycetaceae</taxon>
        <taxon>Streptomyces</taxon>
    </lineage>
</organism>
<evidence type="ECO:0000313" key="1">
    <source>
        <dbReference type="EMBL" id="KJS58465.1"/>
    </source>
</evidence>
<dbReference type="AlphaFoldDB" id="A0A0F2T830"/>
<keyword evidence="2" id="KW-1185">Reference proteome</keyword>
<dbReference type="OrthoDB" id="4321078at2"/>
<proteinExistence type="predicted"/>
<dbReference type="Proteomes" id="UP000033699">
    <property type="component" value="Unassembled WGS sequence"/>
</dbReference>
<sequence>MGVLVLLEVLAGFDPDEADPGFVRSVHAAASDPEVLEDPLPTTLCGISTDPLVHTHYQAGYGEPWYPAAFEDRRCRECERALRRL</sequence>
<comment type="caution">
    <text evidence="1">The sequence shown here is derived from an EMBL/GenBank/DDBJ whole genome shotgun (WGS) entry which is preliminary data.</text>
</comment>
<evidence type="ECO:0000313" key="2">
    <source>
        <dbReference type="Proteomes" id="UP000033699"/>
    </source>
</evidence>